<feature type="region of interest" description="Disordered" evidence="6">
    <location>
        <begin position="742"/>
        <end position="795"/>
    </location>
</feature>
<dbReference type="InterPro" id="IPR011993">
    <property type="entry name" value="PH-like_dom_sf"/>
</dbReference>
<dbReference type="Gene3D" id="2.30.29.30">
    <property type="entry name" value="Pleckstrin-homology domain (PH domain)/Phosphotyrosine-binding domain (PTB)"/>
    <property type="match status" value="1"/>
</dbReference>
<keyword evidence="2" id="KW-0813">Transport</keyword>
<keyword evidence="9" id="KW-1185">Reference proteome</keyword>
<dbReference type="GO" id="GO:0120009">
    <property type="term" value="P:intermembrane lipid transfer"/>
    <property type="evidence" value="ECO:0007669"/>
    <property type="project" value="UniProtKB-ARBA"/>
</dbReference>
<comment type="similarity">
    <text evidence="1">Belongs to the OSBP family.</text>
</comment>
<dbReference type="PROSITE" id="PS50003">
    <property type="entry name" value="PH_DOMAIN"/>
    <property type="match status" value="1"/>
</dbReference>
<name>A0A8W8KKY0_MAGGI</name>
<dbReference type="GO" id="GO:0032934">
    <property type="term" value="F:sterol binding"/>
    <property type="evidence" value="ECO:0007669"/>
    <property type="project" value="TreeGrafter"/>
</dbReference>
<proteinExistence type="inferred from homology"/>
<evidence type="ECO:0000256" key="2">
    <source>
        <dbReference type="ARBA" id="ARBA00022448"/>
    </source>
</evidence>
<dbReference type="AlphaFoldDB" id="A0A8W8KKY0"/>
<dbReference type="Pfam" id="PF01237">
    <property type="entry name" value="Oxysterol_BP"/>
    <property type="match status" value="2"/>
</dbReference>
<dbReference type="GO" id="GO:0097038">
    <property type="term" value="C:perinuclear endoplasmic reticulum"/>
    <property type="evidence" value="ECO:0007669"/>
    <property type="project" value="TreeGrafter"/>
</dbReference>
<dbReference type="Gene3D" id="2.40.160.120">
    <property type="match status" value="2"/>
</dbReference>
<feature type="compositionally biased region" description="Basic and acidic residues" evidence="6">
    <location>
        <begin position="750"/>
        <end position="795"/>
    </location>
</feature>
<evidence type="ECO:0000313" key="9">
    <source>
        <dbReference type="Proteomes" id="UP000005408"/>
    </source>
</evidence>
<dbReference type="InterPro" id="IPR000648">
    <property type="entry name" value="Oxysterol-bd"/>
</dbReference>
<feature type="compositionally biased region" description="Polar residues" evidence="6">
    <location>
        <begin position="325"/>
        <end position="345"/>
    </location>
</feature>
<dbReference type="Proteomes" id="UP000005408">
    <property type="component" value="Unassembled WGS sequence"/>
</dbReference>
<dbReference type="GO" id="GO:0005829">
    <property type="term" value="C:cytosol"/>
    <property type="evidence" value="ECO:0007669"/>
    <property type="project" value="TreeGrafter"/>
</dbReference>
<evidence type="ECO:0000256" key="6">
    <source>
        <dbReference type="SAM" id="MobiDB-lite"/>
    </source>
</evidence>
<accession>A0A8W8KKY0</accession>
<reference evidence="8" key="1">
    <citation type="submission" date="2022-08" db="UniProtKB">
        <authorList>
            <consortium name="EnsemblMetazoa"/>
        </authorList>
    </citation>
    <scope>IDENTIFICATION</scope>
    <source>
        <strain evidence="8">05x7-T-G4-1.051#20</strain>
    </source>
</reference>
<dbReference type="SMART" id="SM00233">
    <property type="entry name" value="PH"/>
    <property type="match status" value="1"/>
</dbReference>
<evidence type="ECO:0000256" key="4">
    <source>
        <dbReference type="ARBA" id="ARBA00023055"/>
    </source>
</evidence>
<dbReference type="SUPFAM" id="SSF50729">
    <property type="entry name" value="PH domain-like"/>
    <property type="match status" value="1"/>
</dbReference>
<evidence type="ECO:0000256" key="3">
    <source>
        <dbReference type="ARBA" id="ARBA00022553"/>
    </source>
</evidence>
<keyword evidence="4" id="KW-0445">Lipid transport</keyword>
<evidence type="ECO:0000313" key="8">
    <source>
        <dbReference type="EnsemblMetazoa" id="G23920.2:cds"/>
    </source>
</evidence>
<keyword evidence="5" id="KW-0446">Lipid-binding</keyword>
<evidence type="ECO:0000256" key="1">
    <source>
        <dbReference type="ARBA" id="ARBA00008842"/>
    </source>
</evidence>
<evidence type="ECO:0000259" key="7">
    <source>
        <dbReference type="PROSITE" id="PS50003"/>
    </source>
</evidence>
<sequence>MSDNRSVHQSNYRGWLYKWTNYLRGYQKRWFVLQNGLLSYYRNQAEMAHTCRGTINLANAYIHTEDANTIVISNSGTHTFYLKATSEVERQKWVTALELAKADAIKLSDPGDSDEEVEPEPNKNELQNMVKTLTAKLEDMNTCNDLIAKHGTGLQRALTEVESMDSPSEAGSKLKVINERATMFRITTNAMINACGEYLDVAQTQVKRLQKIVNYEHEQRMKLEEMVEQLAKEQVTLETKAKQSMGHGLAKKGPPGSDEEDFFDALDYQAEEFEVALPHNQPKHRRTDSNISFDSQADERSSDLSSEAEESEGQEARVYSHKSKQGSPKQATASVKSQLKRNANSDSKRNGETQLVAAKAPRVPSGGRVRRAVIPPKPNYSLNLWSIMKNCIGKDLSKIPMPVNFSEPLSMLQRLTEEFEYADCLDRAAACEDSAEQLVHVAAFTISAYSTTINRTTKPFNPLLGETYECDRTDDLGWKSFAEQVSHHPPTASQFTEGNGWTMWQEFTMGSKFRGKYLQIIPLVPLRRSPHACCGGVRSKGPTKLCLFVCISDSLPKLKVSHHPPLAGVFSEGRDWELYQEVAISSKFRGRYLQIIPQGIAHLVFKKSGNHYTWRKVTTTVHNIIVGKLWVDNHGEMDISNHRNGDKCHLKYSAYSYFSREIPRKVTGVVADKEGNAKWVLTGTWDKRMEAAKVVHIDESNKGKPVFETGAHVCIWEKRPLPPGSDRMYNFTSLAITLNEPEEGVAPTDSRLRPDQRAMEEGRWDDANKLKQELEEKQRAARKKREAEMEEASKRGETIKGYQPIWFEMKTDPVTGSPIHVYKGKYWDCKEKSDWSSCPPIFL</sequence>
<protein>
    <recommendedName>
        <fullName evidence="7">PH domain-containing protein</fullName>
    </recommendedName>
</protein>
<dbReference type="InterPro" id="IPR001849">
    <property type="entry name" value="PH_domain"/>
</dbReference>
<dbReference type="EnsemblMetazoa" id="G23920.2">
    <property type="protein sequence ID" value="G23920.2:cds"/>
    <property type="gene ID" value="G23920"/>
</dbReference>
<dbReference type="FunFam" id="2.40.160.120:FF:000001">
    <property type="entry name" value="Oxysterol-binding protein"/>
    <property type="match status" value="1"/>
</dbReference>
<dbReference type="CDD" id="cd13284">
    <property type="entry name" value="PH_OSBP_ORP4"/>
    <property type="match status" value="1"/>
</dbReference>
<dbReference type="PANTHER" id="PTHR10972:SF205">
    <property type="entry name" value="OXYSTEROL-BINDING PROTEIN 1"/>
    <property type="match status" value="1"/>
</dbReference>
<evidence type="ECO:0000256" key="5">
    <source>
        <dbReference type="ARBA" id="ARBA00023121"/>
    </source>
</evidence>
<organism evidence="8 9">
    <name type="scientific">Magallana gigas</name>
    <name type="common">Pacific oyster</name>
    <name type="synonym">Crassostrea gigas</name>
    <dbReference type="NCBI Taxonomy" id="29159"/>
    <lineage>
        <taxon>Eukaryota</taxon>
        <taxon>Metazoa</taxon>
        <taxon>Spiralia</taxon>
        <taxon>Lophotrochozoa</taxon>
        <taxon>Mollusca</taxon>
        <taxon>Bivalvia</taxon>
        <taxon>Autobranchia</taxon>
        <taxon>Pteriomorphia</taxon>
        <taxon>Ostreida</taxon>
        <taxon>Ostreoidea</taxon>
        <taxon>Ostreidae</taxon>
        <taxon>Magallana</taxon>
    </lineage>
</organism>
<feature type="region of interest" description="Disordered" evidence="6">
    <location>
        <begin position="238"/>
        <end position="261"/>
    </location>
</feature>
<keyword evidence="3" id="KW-0597">Phosphoprotein</keyword>
<feature type="domain" description="PH" evidence="7">
    <location>
        <begin position="9"/>
        <end position="102"/>
    </location>
</feature>
<dbReference type="GO" id="GO:0005886">
    <property type="term" value="C:plasma membrane"/>
    <property type="evidence" value="ECO:0007669"/>
    <property type="project" value="TreeGrafter"/>
</dbReference>
<dbReference type="SUPFAM" id="SSF144000">
    <property type="entry name" value="Oxysterol-binding protein-like"/>
    <property type="match status" value="2"/>
</dbReference>
<dbReference type="InterPro" id="IPR037239">
    <property type="entry name" value="OSBP_sf"/>
</dbReference>
<dbReference type="Pfam" id="PF00169">
    <property type="entry name" value="PH"/>
    <property type="match status" value="1"/>
</dbReference>
<dbReference type="PANTHER" id="PTHR10972">
    <property type="entry name" value="OXYSTEROL-BINDING PROTEIN-RELATED"/>
    <property type="match status" value="1"/>
</dbReference>
<feature type="region of interest" description="Disordered" evidence="6">
    <location>
        <begin position="276"/>
        <end position="362"/>
    </location>
</feature>